<keyword evidence="1" id="KW-0472">Membrane</keyword>
<dbReference type="InterPro" id="IPR058927">
    <property type="entry name" value="OB_2TM"/>
</dbReference>
<dbReference type="RefSeq" id="WP_162411865.1">
    <property type="nucleotide sequence ID" value="NZ_JAHQXE010000001.1"/>
</dbReference>
<keyword evidence="3" id="KW-1185">Reference proteome</keyword>
<organism evidence="2 3">
    <name type="scientific">Haloarcula salina</name>
    <dbReference type="NCBI Taxonomy" id="1429914"/>
    <lineage>
        <taxon>Archaea</taxon>
        <taxon>Methanobacteriati</taxon>
        <taxon>Methanobacteriota</taxon>
        <taxon>Stenosarchaea group</taxon>
        <taxon>Halobacteria</taxon>
        <taxon>Halobacteriales</taxon>
        <taxon>Haloarculaceae</taxon>
        <taxon>Haloarcula</taxon>
    </lineage>
</organism>
<reference evidence="2" key="1">
    <citation type="submission" date="2021-06" db="EMBL/GenBank/DDBJ databases">
        <title>New haloarchaea isolates fom saline soil.</title>
        <authorList>
            <person name="Duran-Viseras A."/>
            <person name="Sanchez-Porro C.S."/>
            <person name="Ventosa A."/>
        </authorList>
    </citation>
    <scope>NUCLEOTIDE SEQUENCE</scope>
    <source>
        <strain evidence="2">JCM 18369</strain>
    </source>
</reference>
<dbReference type="Pfam" id="PF26045">
    <property type="entry name" value="OB_2TM_halo"/>
    <property type="match status" value="1"/>
</dbReference>
<keyword evidence="1" id="KW-1133">Transmembrane helix</keyword>
<proteinExistence type="predicted"/>
<keyword evidence="1" id="KW-0812">Transmembrane</keyword>
<evidence type="ECO:0000256" key="1">
    <source>
        <dbReference type="SAM" id="Phobius"/>
    </source>
</evidence>
<evidence type="ECO:0000313" key="2">
    <source>
        <dbReference type="EMBL" id="MBV0900861.1"/>
    </source>
</evidence>
<dbReference type="EMBL" id="JAHQXE010000001">
    <property type="protein sequence ID" value="MBV0900861.1"/>
    <property type="molecule type" value="Genomic_DNA"/>
</dbReference>
<feature type="transmembrane region" description="Helical" evidence="1">
    <location>
        <begin position="130"/>
        <end position="153"/>
    </location>
</feature>
<comment type="caution">
    <text evidence="2">The sequence shown here is derived from an EMBL/GenBank/DDBJ whole genome shotgun (WGS) entry which is preliminary data.</text>
</comment>
<dbReference type="AlphaFoldDB" id="A0AA41FYD4"/>
<dbReference type="Proteomes" id="UP001166304">
    <property type="component" value="Unassembled WGS sequence"/>
</dbReference>
<gene>
    <name evidence="2" type="ORF">KTS37_03580</name>
</gene>
<accession>A0AA41FYD4</accession>
<sequence length="182" mass="19245">MLHSWPGRIAGVVALLAVLFALVVGFGSLGPAPELGAYPDGEALAQEYDAHVGDEIQVTGTVVRTDPVAIAVEYDFYADGGRHTGVLELTVTAVSTAVSEGETVQVYGTLQSDRTVVASNSVAIPAANFASMYVVSALAGVWTLGRLVCGWRIDWRRGAFRRRDDPLTPGRSALTAVREALD</sequence>
<protein>
    <submittedName>
        <fullName evidence="2">Uncharacterized protein</fullName>
    </submittedName>
</protein>
<name>A0AA41FYD4_9EURY</name>
<evidence type="ECO:0000313" key="3">
    <source>
        <dbReference type="Proteomes" id="UP001166304"/>
    </source>
</evidence>